<dbReference type="Pfam" id="PF24758">
    <property type="entry name" value="LRR_At5g56370"/>
    <property type="match status" value="1"/>
</dbReference>
<dbReference type="InterPro" id="IPR050232">
    <property type="entry name" value="FBL13/AtMIF1-like"/>
</dbReference>
<dbReference type="InterPro" id="IPR036047">
    <property type="entry name" value="F-box-like_dom_sf"/>
</dbReference>
<dbReference type="InterPro" id="IPR055411">
    <property type="entry name" value="LRR_FXL15/At3g58940/PEG3-like"/>
</dbReference>
<name>A0A803MWE8_CHEQI</name>
<dbReference type="CDD" id="cd22160">
    <property type="entry name" value="F-box_AtFBL13-like"/>
    <property type="match status" value="1"/>
</dbReference>
<gene>
    <name evidence="3" type="primary">LOC110688899</name>
</gene>
<dbReference type="SUPFAM" id="SSF81383">
    <property type="entry name" value="F-box domain"/>
    <property type="match status" value="1"/>
</dbReference>
<dbReference type="InterPro" id="IPR001810">
    <property type="entry name" value="F-box_dom"/>
</dbReference>
<dbReference type="SMART" id="SM00256">
    <property type="entry name" value="FBOX"/>
    <property type="match status" value="1"/>
</dbReference>
<dbReference type="RefSeq" id="XP_021721349.1">
    <property type="nucleotide sequence ID" value="XM_021865657.1"/>
</dbReference>
<dbReference type="Proteomes" id="UP000596660">
    <property type="component" value="Unplaced"/>
</dbReference>
<dbReference type="OrthoDB" id="1848700at2759"/>
<dbReference type="SUPFAM" id="SSF52047">
    <property type="entry name" value="RNI-like"/>
    <property type="match status" value="1"/>
</dbReference>
<dbReference type="InterPro" id="IPR053781">
    <property type="entry name" value="F-box_AtFBL13-like"/>
</dbReference>
<feature type="domain" description="F-box" evidence="2">
    <location>
        <begin position="28"/>
        <end position="78"/>
    </location>
</feature>
<dbReference type="InterPro" id="IPR032675">
    <property type="entry name" value="LRR_dom_sf"/>
</dbReference>
<evidence type="ECO:0000313" key="4">
    <source>
        <dbReference type="Proteomes" id="UP000596660"/>
    </source>
</evidence>
<dbReference type="PANTHER" id="PTHR31900">
    <property type="entry name" value="F-BOX/RNI SUPERFAMILY PROTEIN-RELATED"/>
    <property type="match status" value="1"/>
</dbReference>
<keyword evidence="4" id="KW-1185">Reference proteome</keyword>
<protein>
    <recommendedName>
        <fullName evidence="2">F-box domain-containing protein</fullName>
    </recommendedName>
</protein>
<evidence type="ECO:0000259" key="2">
    <source>
        <dbReference type="PROSITE" id="PS50181"/>
    </source>
</evidence>
<dbReference type="KEGG" id="cqi:110688899"/>
<organism evidence="3 4">
    <name type="scientific">Chenopodium quinoa</name>
    <name type="common">Quinoa</name>
    <dbReference type="NCBI Taxonomy" id="63459"/>
    <lineage>
        <taxon>Eukaryota</taxon>
        <taxon>Viridiplantae</taxon>
        <taxon>Streptophyta</taxon>
        <taxon>Embryophyta</taxon>
        <taxon>Tracheophyta</taxon>
        <taxon>Spermatophyta</taxon>
        <taxon>Magnoliopsida</taxon>
        <taxon>eudicotyledons</taxon>
        <taxon>Gunneridae</taxon>
        <taxon>Pentapetalae</taxon>
        <taxon>Caryophyllales</taxon>
        <taxon>Chenopodiaceae</taxon>
        <taxon>Chenopodioideae</taxon>
        <taxon>Atripliceae</taxon>
        <taxon>Chenopodium</taxon>
    </lineage>
</organism>
<reference evidence="3" key="1">
    <citation type="journal article" date="2017" name="Nature">
        <title>The genome of Chenopodium quinoa.</title>
        <authorList>
            <person name="Jarvis D.E."/>
            <person name="Ho Y.S."/>
            <person name="Lightfoot D.J."/>
            <person name="Schmoeckel S.M."/>
            <person name="Li B."/>
            <person name="Borm T.J.A."/>
            <person name="Ohyanagi H."/>
            <person name="Mineta K."/>
            <person name="Michell C.T."/>
            <person name="Saber N."/>
            <person name="Kharbatia N.M."/>
            <person name="Rupper R.R."/>
            <person name="Sharp A.R."/>
            <person name="Dally N."/>
            <person name="Boughton B.A."/>
            <person name="Woo Y.H."/>
            <person name="Gao G."/>
            <person name="Schijlen E.G.W.M."/>
            <person name="Guo X."/>
            <person name="Momin A.A."/>
            <person name="Negrao S."/>
            <person name="Al-Babili S."/>
            <person name="Gehring C."/>
            <person name="Roessner U."/>
            <person name="Jung C."/>
            <person name="Murphy K."/>
            <person name="Arold S.T."/>
            <person name="Gojobori T."/>
            <person name="van der Linden C.G."/>
            <person name="van Loo E.N."/>
            <person name="Jellen E.N."/>
            <person name="Maughan P.J."/>
            <person name="Tester M."/>
        </authorList>
    </citation>
    <scope>NUCLEOTIDE SEQUENCE [LARGE SCALE GENOMIC DNA]</scope>
    <source>
        <strain evidence="3">cv. PI 614886</strain>
    </source>
</reference>
<evidence type="ECO:0000313" key="3">
    <source>
        <dbReference type="EnsemblPlants" id="AUR62036313-RA:cds"/>
    </source>
</evidence>
<proteinExistence type="predicted"/>
<dbReference type="GeneID" id="110688899"/>
<reference evidence="3" key="2">
    <citation type="submission" date="2021-03" db="UniProtKB">
        <authorList>
            <consortium name="EnsemblPlants"/>
        </authorList>
    </citation>
    <scope>IDENTIFICATION</scope>
</reference>
<dbReference type="Pfam" id="PF00646">
    <property type="entry name" value="F-box"/>
    <property type="match status" value="1"/>
</dbReference>
<dbReference type="OMA" id="DENDIWL"/>
<dbReference type="Gene3D" id="3.80.10.10">
    <property type="entry name" value="Ribonuclease Inhibitor"/>
    <property type="match status" value="1"/>
</dbReference>
<dbReference type="AlphaFoldDB" id="A0A803MWE8"/>
<accession>A0A803MWE8</accession>
<dbReference type="Gramene" id="AUR62036313-RA">
    <property type="protein sequence ID" value="AUR62036313-RA:cds"/>
    <property type="gene ID" value="AUR62036313"/>
</dbReference>
<feature type="region of interest" description="Disordered" evidence="1">
    <location>
        <begin position="1"/>
        <end position="30"/>
    </location>
</feature>
<dbReference type="Gene3D" id="1.20.1280.50">
    <property type="match status" value="1"/>
</dbReference>
<dbReference type="PANTHER" id="PTHR31900:SF31">
    <property type="entry name" value="F-BOX_LRR-REPEAT PROTEIN 13-LIKE"/>
    <property type="match status" value="1"/>
</dbReference>
<dbReference type="EnsemblPlants" id="AUR62036313-RA">
    <property type="protein sequence ID" value="AUR62036313-RA:cds"/>
    <property type="gene ID" value="AUR62036313"/>
</dbReference>
<dbReference type="PROSITE" id="PS50181">
    <property type="entry name" value="FBOX"/>
    <property type="match status" value="1"/>
</dbReference>
<evidence type="ECO:0000256" key="1">
    <source>
        <dbReference type="SAM" id="MobiDB-lite"/>
    </source>
</evidence>
<sequence>MAEHQESSSKKQKLSSIKDNNSGDSENEDRLSSLPDSILADILSLLDIPSAVATSVLSRRWRYLWTQVTHLDIDYDDFESLVSEDDYFSKVSNTVDHILRQCSSPKINTFNLRIEHPFMDEEFETTQRYIVSWITLFCSRFVNQLKVDVFDTGMPRFPVPVCVYQSVNLSKLELRGPFACVLSDSLAIHLPNLKSLVLDSVDIAPDLIGKLTKSCPLLESLDLHLNGAENAVVMNISALNLNSLVVFLGGNTGNWKHCQVVIDAPKLERVSLGGRLACYQFANNRNTLLHAKLDFDRSTFEAGSDYLSHLAKLLQEISCVGSIHIVGALRMFNPINYVVANIWKTFHNLTRICLIHPSLHQVMFSDAPIPACLLAKVKWIKLDDLKGDENDIWLLNYILSNAEVLEEILVDVPTVEYLGGSEQDQLWWELNFCKELFELPRKSSTCDIKFSGSFVDSSSNDYRHGSIACRLEWSLWGS</sequence>